<name>A0A1X7RDB1_ZYMT9</name>
<protein>
    <submittedName>
        <fullName evidence="2">Uncharacterized protein</fullName>
    </submittedName>
</protein>
<evidence type="ECO:0000313" key="2">
    <source>
        <dbReference type="EMBL" id="SMQ45398.1"/>
    </source>
</evidence>
<dbReference type="Proteomes" id="UP000215127">
    <property type="component" value="Chromosome 1"/>
</dbReference>
<accession>A0A1X7RDB1</accession>
<sequence>MAPPGLSGSGSQPSKSGQRQRKDVPKSSASHPSGITKRQRKNMNRLQKAGKPIKSAEEYRAQLEVKLADQDRGIARRQNPIVKDNVPADCALECLRRDKPSLYASITTGSIPMPAKDDPQSARVIWFNDLNNKFTFNRHFTQARMLYAIIRYRDLELKHPISLLERQFAAACLEHDLGEQDRTWVREGFIDLWLNSPDSALPTFTRAFCKRFRGFRKTLSETLPEVHMPVAPSSTAKPLRDSPMEIQQLYEPAGEEDELDKEWAQDDYNTRSWDVIMSDMYPTTQSNKQRSEAHRKKWTRIAEELSLVDTKSDMETRLGEMRGSLHKMSSSDD</sequence>
<dbReference type="AlphaFoldDB" id="A0A1X7RDB1"/>
<feature type="region of interest" description="Disordered" evidence="1">
    <location>
        <begin position="1"/>
        <end position="55"/>
    </location>
</feature>
<feature type="region of interest" description="Disordered" evidence="1">
    <location>
        <begin position="312"/>
        <end position="333"/>
    </location>
</feature>
<proteinExistence type="predicted"/>
<keyword evidence="3" id="KW-1185">Reference proteome</keyword>
<evidence type="ECO:0000313" key="3">
    <source>
        <dbReference type="Proteomes" id="UP000215127"/>
    </source>
</evidence>
<reference evidence="2 3" key="1">
    <citation type="submission" date="2016-06" db="EMBL/GenBank/DDBJ databases">
        <authorList>
            <person name="Kjaerup R.B."/>
            <person name="Dalgaard T.S."/>
            <person name="Juul-Madsen H.R."/>
        </authorList>
    </citation>
    <scope>NUCLEOTIDE SEQUENCE [LARGE SCALE GENOMIC DNA]</scope>
</reference>
<dbReference type="EMBL" id="LT853692">
    <property type="protein sequence ID" value="SMQ45398.1"/>
    <property type="molecule type" value="Genomic_DNA"/>
</dbReference>
<gene>
    <name evidence="2" type="ORF">ZT3D7_G542</name>
</gene>
<feature type="compositionally biased region" description="Low complexity" evidence="1">
    <location>
        <begin position="1"/>
        <end position="17"/>
    </location>
</feature>
<organism evidence="2 3">
    <name type="scientific">Zymoseptoria tritici (strain ST99CH_3D7)</name>
    <dbReference type="NCBI Taxonomy" id="1276538"/>
    <lineage>
        <taxon>Eukaryota</taxon>
        <taxon>Fungi</taxon>
        <taxon>Dikarya</taxon>
        <taxon>Ascomycota</taxon>
        <taxon>Pezizomycotina</taxon>
        <taxon>Dothideomycetes</taxon>
        <taxon>Dothideomycetidae</taxon>
        <taxon>Mycosphaerellales</taxon>
        <taxon>Mycosphaerellaceae</taxon>
        <taxon>Zymoseptoria</taxon>
    </lineage>
</organism>
<evidence type="ECO:0000256" key="1">
    <source>
        <dbReference type="SAM" id="MobiDB-lite"/>
    </source>
</evidence>